<comment type="subcellular location">
    <subcellularLocation>
        <location evidence="1">Membrane</location>
        <topology evidence="1">Multi-pass membrane protein</topology>
    </subcellularLocation>
</comment>
<feature type="transmembrane region" description="Helical" evidence="6">
    <location>
        <begin position="172"/>
        <end position="195"/>
    </location>
</feature>
<evidence type="ECO:0000256" key="2">
    <source>
        <dbReference type="ARBA" id="ARBA00009565"/>
    </source>
</evidence>
<dbReference type="InterPro" id="IPR030417">
    <property type="entry name" value="MS4A"/>
</dbReference>
<sequence length="199" mass="21002">MASSVSTAGGLVISTQVYPAGQAPVPSPGLQAQWLPAPTSLSQDSAELKKHLRGEPKALGTAQIMIGIFSVLLGIILSHNDPVLASETGIAYWGGLLYIISGALCVAGENTLRIKCSLFQIKAAVGMHVISLVIAIVATLIIVLQFAFLPIWNSFSFYSFEYIVLDLLQNGTSGALIFFTVLEICIAASMLAFGLKDAC</sequence>
<protein>
    <submittedName>
        <fullName evidence="7">Uncharacterized protein</fullName>
    </submittedName>
</protein>
<evidence type="ECO:0000256" key="6">
    <source>
        <dbReference type="SAM" id="Phobius"/>
    </source>
</evidence>
<dbReference type="InterPro" id="IPR007237">
    <property type="entry name" value="CD20-like"/>
</dbReference>
<dbReference type="GeneTree" id="ENSGT00940000163727"/>
<reference evidence="7" key="3">
    <citation type="submission" date="2025-09" db="UniProtKB">
        <authorList>
            <consortium name="Ensembl"/>
        </authorList>
    </citation>
    <scope>IDENTIFICATION</scope>
</reference>
<name>W5MRA5_LEPOC</name>
<feature type="transmembrane region" description="Helical" evidence="6">
    <location>
        <begin position="129"/>
        <end position="152"/>
    </location>
</feature>
<accession>W5MRA5</accession>
<organism evidence="7 8">
    <name type="scientific">Lepisosteus oculatus</name>
    <name type="common">Spotted gar</name>
    <dbReference type="NCBI Taxonomy" id="7918"/>
    <lineage>
        <taxon>Eukaryota</taxon>
        <taxon>Metazoa</taxon>
        <taxon>Chordata</taxon>
        <taxon>Craniata</taxon>
        <taxon>Vertebrata</taxon>
        <taxon>Euteleostomi</taxon>
        <taxon>Actinopterygii</taxon>
        <taxon>Neopterygii</taxon>
        <taxon>Holostei</taxon>
        <taxon>Semionotiformes</taxon>
        <taxon>Lepisosteidae</taxon>
        <taxon>Lepisosteus</taxon>
    </lineage>
</organism>
<dbReference type="Bgee" id="ENSLOCG00000008950">
    <property type="expression patterns" value="Expressed in zone of skin and 13 other cell types or tissues"/>
</dbReference>
<evidence type="ECO:0000256" key="4">
    <source>
        <dbReference type="ARBA" id="ARBA00022989"/>
    </source>
</evidence>
<keyword evidence="4 6" id="KW-1133">Transmembrane helix</keyword>
<evidence type="ECO:0000256" key="1">
    <source>
        <dbReference type="ARBA" id="ARBA00004141"/>
    </source>
</evidence>
<reference evidence="7" key="2">
    <citation type="submission" date="2025-08" db="UniProtKB">
        <authorList>
            <consortium name="Ensembl"/>
        </authorList>
    </citation>
    <scope>IDENTIFICATION</scope>
</reference>
<evidence type="ECO:0000256" key="5">
    <source>
        <dbReference type="ARBA" id="ARBA00023136"/>
    </source>
</evidence>
<keyword evidence="3 6" id="KW-0812">Transmembrane</keyword>
<proteinExistence type="inferred from homology"/>
<evidence type="ECO:0000256" key="3">
    <source>
        <dbReference type="ARBA" id="ARBA00022692"/>
    </source>
</evidence>
<dbReference type="EMBL" id="AHAT01028033">
    <property type="status" value="NOT_ANNOTATED_CDS"/>
    <property type="molecule type" value="Genomic_DNA"/>
</dbReference>
<dbReference type="PANTHER" id="PTHR23320">
    <property type="entry name" value="MEMBRANE-SPANNING 4-DOMAINS SUBFAMILY A MS4A -RELATED"/>
    <property type="match status" value="1"/>
</dbReference>
<feature type="transmembrane region" description="Helical" evidence="6">
    <location>
        <begin position="58"/>
        <end position="78"/>
    </location>
</feature>
<feature type="transmembrane region" description="Helical" evidence="6">
    <location>
        <begin position="90"/>
        <end position="108"/>
    </location>
</feature>
<evidence type="ECO:0000313" key="7">
    <source>
        <dbReference type="Ensembl" id="ENSLOCP00000010914.1"/>
    </source>
</evidence>
<dbReference type="GO" id="GO:0016020">
    <property type="term" value="C:membrane"/>
    <property type="evidence" value="ECO:0007669"/>
    <property type="project" value="UniProtKB-SubCell"/>
</dbReference>
<dbReference type="EMBL" id="AHAT01028032">
    <property type="status" value="NOT_ANNOTATED_CDS"/>
    <property type="molecule type" value="Genomic_DNA"/>
</dbReference>
<dbReference type="Ensembl" id="ENSLOCT00000010930.1">
    <property type="protein sequence ID" value="ENSLOCP00000010914.1"/>
    <property type="gene ID" value="ENSLOCG00000008950.1"/>
</dbReference>
<dbReference type="Pfam" id="PF04103">
    <property type="entry name" value="CD20"/>
    <property type="match status" value="1"/>
</dbReference>
<comment type="similarity">
    <text evidence="2">Belongs to the MS4A family.</text>
</comment>
<evidence type="ECO:0000313" key="8">
    <source>
        <dbReference type="Proteomes" id="UP000018468"/>
    </source>
</evidence>
<keyword evidence="8" id="KW-1185">Reference proteome</keyword>
<dbReference type="AlphaFoldDB" id="W5MRA5"/>
<dbReference type="PANTHER" id="PTHR23320:SF128">
    <property type="entry name" value="MEMBRANE-SPANNING 4-DOMAINS SUBFAMILY A MEMBER 4A"/>
    <property type="match status" value="1"/>
</dbReference>
<reference evidence="8" key="1">
    <citation type="submission" date="2011-12" db="EMBL/GenBank/DDBJ databases">
        <title>The Draft Genome of Lepisosteus oculatus.</title>
        <authorList>
            <consortium name="The Broad Institute Genome Assembly &amp; Analysis Group"/>
            <consortium name="Computational R&amp;D Group"/>
            <consortium name="and Sequencing Platform"/>
            <person name="Di Palma F."/>
            <person name="Alfoldi J."/>
            <person name="Johnson J."/>
            <person name="Berlin A."/>
            <person name="Gnerre S."/>
            <person name="Jaffe D."/>
            <person name="MacCallum I."/>
            <person name="Young S."/>
            <person name="Walker B.J."/>
            <person name="Lander E.S."/>
            <person name="Lindblad-Toh K."/>
        </authorList>
    </citation>
    <scope>NUCLEOTIDE SEQUENCE [LARGE SCALE GENOMIC DNA]</scope>
</reference>
<dbReference type="Proteomes" id="UP000018468">
    <property type="component" value="Linkage group LG24"/>
</dbReference>
<keyword evidence="5 6" id="KW-0472">Membrane</keyword>